<evidence type="ECO:0000313" key="10">
    <source>
        <dbReference type="Proteomes" id="UP000811844"/>
    </source>
</evidence>
<dbReference type="EC" id="3.5.1.n3" evidence="7"/>
<keyword evidence="4 7" id="KW-0448">Lipopolysaccharide biosynthesis</keyword>
<keyword evidence="5 7" id="KW-0443">Lipid metabolism</keyword>
<dbReference type="PROSITE" id="PS51677">
    <property type="entry name" value="NODB"/>
    <property type="match status" value="1"/>
</dbReference>
<keyword evidence="1 7" id="KW-0444">Lipid biosynthesis</keyword>
<dbReference type="Gene3D" id="3.20.20.370">
    <property type="entry name" value="Glycoside hydrolase/deacetylase"/>
    <property type="match status" value="1"/>
</dbReference>
<comment type="caution">
    <text evidence="9">The sequence shown here is derived from an EMBL/GenBank/DDBJ whole genome shotgun (WGS) entry which is preliminary data.</text>
</comment>
<dbReference type="Proteomes" id="UP000811844">
    <property type="component" value="Unassembled WGS sequence"/>
</dbReference>
<dbReference type="NCBIfam" id="NF011923">
    <property type="entry name" value="PRK15394.1"/>
    <property type="match status" value="1"/>
</dbReference>
<accession>A0ABS5I462</accession>
<evidence type="ECO:0000313" key="9">
    <source>
        <dbReference type="EMBL" id="MBR9728824.1"/>
    </source>
</evidence>
<keyword evidence="10" id="KW-1185">Reference proteome</keyword>
<keyword evidence="2 7" id="KW-0441">Lipid A biosynthesis</keyword>
<keyword evidence="3 7" id="KW-0378">Hydrolase</keyword>
<dbReference type="RefSeq" id="WP_153665551.1">
    <property type="nucleotide sequence ID" value="NZ_JAAIKR010000013.1"/>
</dbReference>
<dbReference type="HAMAP" id="MF_01870">
    <property type="entry name" value="ArnD"/>
    <property type="match status" value="1"/>
</dbReference>
<comment type="catalytic activity">
    <reaction evidence="7">
        <text>4-deoxy-4-formamido-alpha-L-arabinopyranosyl di-trans,octa-cis-undecaprenyl phosphate + H2O = 4-amino-4-deoxy-alpha-L-arabinopyranosyl di-trans,octa-cis-undecaprenyl phosphate + formate</text>
        <dbReference type="Rhea" id="RHEA:27734"/>
        <dbReference type="ChEBI" id="CHEBI:15377"/>
        <dbReference type="ChEBI" id="CHEBI:15740"/>
        <dbReference type="ChEBI" id="CHEBI:58909"/>
        <dbReference type="ChEBI" id="CHEBI:60463"/>
        <dbReference type="EC" id="3.5.1.n3"/>
    </reaction>
</comment>
<sequence>MSQQPVTKVGLRIDVDTYRGTRLGVPKLLSLFAKHDIKASFFFTVGPDNMGRHIWRLLRPAFLKKMLRSKAASLYGWDILIRGTLWPGPIIGKKLKHIISAAHQAGHEMGLHSWDHHKWQMKTDFMSAEQLHDEIKKGHDLLTNLIGESLSSSAVAGWRCTEQTLVEKQKFAFQYNSDCRGESIFIPGKGLTPQIPVTLPTYDELIGQGNIDQQNYNDEIIKRISSSKLNVYTIHAEVEGIVCADMFEELIVKARAQNIEFVPLIELLDDCDKLSLPQDSIVNIELEGREGWLTHQRSMVEKTANS</sequence>
<reference evidence="9 10" key="1">
    <citation type="submission" date="2020-02" db="EMBL/GenBank/DDBJ databases">
        <title>Shewanella WXL01 sp. nov., a marine bacterium isolated from green algae in Luhuitou Fringing Reef (Northern South China Sea).</title>
        <authorList>
            <person name="Wang X."/>
        </authorList>
    </citation>
    <scope>NUCLEOTIDE SEQUENCE [LARGE SCALE GENOMIC DNA]</scope>
    <source>
        <strain evidence="9 10">MCCC 1A01895</strain>
    </source>
</reference>
<feature type="domain" description="NodB homology" evidence="8">
    <location>
        <begin position="7"/>
        <end position="262"/>
    </location>
</feature>
<dbReference type="GO" id="GO:0016787">
    <property type="term" value="F:hydrolase activity"/>
    <property type="evidence" value="ECO:0007669"/>
    <property type="project" value="UniProtKB-KW"/>
</dbReference>
<dbReference type="InterPro" id="IPR002509">
    <property type="entry name" value="NODB_dom"/>
</dbReference>
<organism evidence="9 10">
    <name type="scientific">Shewanella intestini</name>
    <dbReference type="NCBI Taxonomy" id="2017544"/>
    <lineage>
        <taxon>Bacteria</taxon>
        <taxon>Pseudomonadati</taxon>
        <taxon>Pseudomonadota</taxon>
        <taxon>Gammaproteobacteria</taxon>
        <taxon>Alteromonadales</taxon>
        <taxon>Shewanellaceae</taxon>
        <taxon>Shewanella</taxon>
    </lineage>
</organism>
<comment type="pathway">
    <text evidence="7">Glycolipid biosynthesis; 4-amino-4-deoxy-alpha-L-arabinose undecaprenyl phosphate biosynthesis; 4-amino-4-deoxy-alpha-L-arabinose undecaprenyl phosphate from UDP-4-deoxy-4-formamido-beta-L-arabinose and undecaprenyl phosphate: step 2/2.</text>
</comment>
<evidence type="ECO:0000256" key="6">
    <source>
        <dbReference type="ARBA" id="ARBA00023251"/>
    </source>
</evidence>
<evidence type="ECO:0000259" key="8">
    <source>
        <dbReference type="PROSITE" id="PS51677"/>
    </source>
</evidence>
<dbReference type="CDD" id="cd10939">
    <property type="entry name" value="CE4_ArnD"/>
    <property type="match status" value="1"/>
</dbReference>
<evidence type="ECO:0000256" key="7">
    <source>
        <dbReference type="HAMAP-Rule" id="MF_01870"/>
    </source>
</evidence>
<comment type="pathway">
    <text evidence="7">Bacterial outer membrane biogenesis; lipopolysaccharide biosynthesis.</text>
</comment>
<dbReference type="Pfam" id="PF01522">
    <property type="entry name" value="Polysacc_deac_1"/>
    <property type="match status" value="1"/>
</dbReference>
<proteinExistence type="inferred from homology"/>
<dbReference type="SUPFAM" id="SSF88713">
    <property type="entry name" value="Glycoside hydrolase/deacetylase"/>
    <property type="match status" value="1"/>
</dbReference>
<dbReference type="PANTHER" id="PTHR10587:SF137">
    <property type="entry name" value="4-DEOXY-4-FORMAMIDO-L-ARABINOSE-PHOSPHOUNDECAPRENOL DEFORMYLASE ARND-RELATED"/>
    <property type="match status" value="1"/>
</dbReference>
<dbReference type="InterPro" id="IPR050248">
    <property type="entry name" value="Polysacc_deacetylase_ArnD"/>
</dbReference>
<evidence type="ECO:0000256" key="1">
    <source>
        <dbReference type="ARBA" id="ARBA00022516"/>
    </source>
</evidence>
<name>A0ABS5I462_9GAMM</name>
<dbReference type="EMBL" id="JAAIKR010000013">
    <property type="protein sequence ID" value="MBR9728824.1"/>
    <property type="molecule type" value="Genomic_DNA"/>
</dbReference>
<evidence type="ECO:0000256" key="4">
    <source>
        <dbReference type="ARBA" id="ARBA00022985"/>
    </source>
</evidence>
<dbReference type="InterPro" id="IPR011330">
    <property type="entry name" value="Glyco_hydro/deAcase_b/a-brl"/>
</dbReference>
<dbReference type="InterPro" id="IPR023557">
    <property type="entry name" value="ArnD"/>
</dbReference>
<evidence type="ECO:0000256" key="2">
    <source>
        <dbReference type="ARBA" id="ARBA00022556"/>
    </source>
</evidence>
<gene>
    <name evidence="7" type="primary">arnD</name>
    <name evidence="9" type="ORF">G3R48_12645</name>
</gene>
<keyword evidence="6 7" id="KW-0046">Antibiotic resistance</keyword>
<evidence type="ECO:0000256" key="3">
    <source>
        <dbReference type="ARBA" id="ARBA00022801"/>
    </source>
</evidence>
<comment type="similarity">
    <text evidence="7">Belongs to the polysaccharide deacetylase family. ArnD deformylase subfamily.</text>
</comment>
<evidence type="ECO:0000256" key="5">
    <source>
        <dbReference type="ARBA" id="ARBA00023098"/>
    </source>
</evidence>
<protein>
    <recommendedName>
        <fullName evidence="7">Probable 4-deoxy-4-formamido-L-arabinose-phosphoundecaprenol deformylase ArnD</fullName>
        <ecNumber evidence="7">3.5.1.n3</ecNumber>
    </recommendedName>
</protein>
<dbReference type="PANTHER" id="PTHR10587">
    <property type="entry name" value="GLYCOSYL TRANSFERASE-RELATED"/>
    <property type="match status" value="1"/>
</dbReference>
<comment type="function">
    <text evidence="7">Catalyzes the deformylation of 4-deoxy-4-formamido-L-arabinose-phosphoundecaprenol to 4-amino-4-deoxy-L-arabinose-phosphoundecaprenol. The modified arabinose is attached to lipid A and is required for resistance to polymyxin and cationic antimicrobial peptides.</text>
</comment>